<proteinExistence type="predicted"/>
<evidence type="ECO:0008006" key="3">
    <source>
        <dbReference type="Google" id="ProtNLM"/>
    </source>
</evidence>
<dbReference type="AlphaFoldDB" id="A0A0F9GV76"/>
<dbReference type="InterPro" id="IPR009279">
    <property type="entry name" value="Portal_Mu"/>
</dbReference>
<dbReference type="EMBL" id="LAZR01016867">
    <property type="protein sequence ID" value="KKM02674.1"/>
    <property type="molecule type" value="Genomic_DNA"/>
</dbReference>
<evidence type="ECO:0000256" key="1">
    <source>
        <dbReference type="SAM" id="MobiDB-lite"/>
    </source>
</evidence>
<feature type="compositionally biased region" description="Acidic residues" evidence="1">
    <location>
        <begin position="444"/>
        <end position="455"/>
    </location>
</feature>
<name>A0A0F9GV76_9ZZZZ</name>
<protein>
    <recommendedName>
        <fullName evidence="3">Phage head morphogenesis domain-containing protein</fullName>
    </recommendedName>
</protein>
<evidence type="ECO:0000313" key="2">
    <source>
        <dbReference type="EMBL" id="KKM02674.1"/>
    </source>
</evidence>
<reference evidence="2" key="1">
    <citation type="journal article" date="2015" name="Nature">
        <title>Complex archaea that bridge the gap between prokaryotes and eukaryotes.</title>
        <authorList>
            <person name="Spang A."/>
            <person name="Saw J.H."/>
            <person name="Jorgensen S.L."/>
            <person name="Zaremba-Niedzwiedzka K."/>
            <person name="Martijn J."/>
            <person name="Lind A.E."/>
            <person name="van Eijk R."/>
            <person name="Schleper C."/>
            <person name="Guy L."/>
            <person name="Ettema T.J."/>
        </authorList>
    </citation>
    <scope>NUCLEOTIDE SEQUENCE</scope>
</reference>
<feature type="region of interest" description="Disordered" evidence="1">
    <location>
        <begin position="424"/>
        <end position="458"/>
    </location>
</feature>
<organism evidence="2">
    <name type="scientific">marine sediment metagenome</name>
    <dbReference type="NCBI Taxonomy" id="412755"/>
    <lineage>
        <taxon>unclassified sequences</taxon>
        <taxon>metagenomes</taxon>
        <taxon>ecological metagenomes</taxon>
    </lineage>
</organism>
<gene>
    <name evidence="2" type="ORF">LCGC14_1782060</name>
</gene>
<dbReference type="Pfam" id="PF06074">
    <property type="entry name" value="Portal_Mu"/>
    <property type="match status" value="1"/>
</dbReference>
<sequence length="728" mass="81538">MALKTVLKVGNFEVKRRVPSKPKPKPKLITLADHGKAPSVKRGPVAGVSGNAPKYGQMDTGEYLTKLDGSAGRSVFDEMRRSDSQVISTLRAMTLPIRQAQYSVEPGSDDSKDVEIAEIIEDNLLRGMTITWDDVIRHALLMLPMGFSPMEKIWEIRDNMLYLRKLDPRLPTSVEGWEYDEKKKRTTAMVQRDSSWHKFTVPMEKLLIFTSDKEGDNWEGTSVLRGAYKGWYIKSALEKINAIKHERYGIGVPVGHLPPNIVEGSKEWDDLKDALEDLYANERSYLMLPDGYDVTLLGMSKESQGTDVLPDLKYYDEAIAKSMLAMFINLGTTATGSRALGGSFIDVFMLSLQSYADYIVEVFNRFLIWEYVASNWGEVENMPLLRVAQIKELDPVVVAELVKANVIEADFDIENAVRGSIHLPEKQEEEEEDPAPKPKPAPVVEDEEIDEDVEPVEAHDHKGGYRFAHRDMTLEELMVDVAAIEHRLNTAQLNLERDILEIKDAQTVDIIRQLVGGRQIQDVRVISKKEMHALLLKEYKKQLRTGRKEAEGEIAAQQVGLKLADPAAFNYDDYLKFINAELAVQTEGAANKLLSILATDSIELQRAGLSGEALEQALKVRAEERISDATWSKMAAGAVNRGWGNGRQLAFKDNADDEDYSYYSAILDGKACSECEPLDGEKHKYGDAKYITPNPNCLGGDFCRCMTIIVMKSESATEAEFERLIGGT</sequence>
<comment type="caution">
    <text evidence="2">The sequence shown here is derived from an EMBL/GenBank/DDBJ whole genome shotgun (WGS) entry which is preliminary data.</text>
</comment>
<accession>A0A0F9GV76</accession>